<accession>A0ABT2VZE8</accession>
<evidence type="ECO:0000313" key="2">
    <source>
        <dbReference type="EMBL" id="MCU7615361.1"/>
    </source>
</evidence>
<sequence>MSAVILNEIYDHFLTQISELMKEDISFQEAFLTTKIGWQHELEMVNADALSFKKIARIEKMILKSRFRNIIFSSIALSMMSLAVFLFFNDYFYIVQIGLAFLSLAMLVYNFVFKKLKFREYIELSFHPLILKNFFIGGILFFGIGYISQSAHFWNFGIGQAFGVYATLVQIQLLYFRSKKVNVLI</sequence>
<evidence type="ECO:0000256" key="1">
    <source>
        <dbReference type="SAM" id="Phobius"/>
    </source>
</evidence>
<proteinExistence type="predicted"/>
<keyword evidence="1" id="KW-0472">Membrane</keyword>
<gene>
    <name evidence="2" type="ORF">N0B16_13020</name>
</gene>
<keyword evidence="1" id="KW-0812">Transmembrane</keyword>
<feature type="transmembrane region" description="Helical" evidence="1">
    <location>
        <begin position="67"/>
        <end position="87"/>
    </location>
</feature>
<organism evidence="2 3">
    <name type="scientific">Chryseobacterium gilvum</name>
    <dbReference type="NCBI Taxonomy" id="2976534"/>
    <lineage>
        <taxon>Bacteria</taxon>
        <taxon>Pseudomonadati</taxon>
        <taxon>Bacteroidota</taxon>
        <taxon>Flavobacteriia</taxon>
        <taxon>Flavobacteriales</taxon>
        <taxon>Weeksellaceae</taxon>
        <taxon>Chryseobacterium group</taxon>
        <taxon>Chryseobacterium</taxon>
    </lineage>
</organism>
<evidence type="ECO:0000313" key="3">
    <source>
        <dbReference type="Proteomes" id="UP001208114"/>
    </source>
</evidence>
<feature type="transmembrane region" description="Helical" evidence="1">
    <location>
        <begin position="124"/>
        <end position="147"/>
    </location>
</feature>
<comment type="caution">
    <text evidence="2">The sequence shown here is derived from an EMBL/GenBank/DDBJ whole genome shotgun (WGS) entry which is preliminary data.</text>
</comment>
<keyword evidence="3" id="KW-1185">Reference proteome</keyword>
<dbReference type="EMBL" id="JAOTEN010000005">
    <property type="protein sequence ID" value="MCU7615361.1"/>
    <property type="molecule type" value="Genomic_DNA"/>
</dbReference>
<name>A0ABT2VZE8_9FLAO</name>
<dbReference type="RefSeq" id="WP_262991386.1">
    <property type="nucleotide sequence ID" value="NZ_JAOTEN010000005.1"/>
</dbReference>
<feature type="transmembrane region" description="Helical" evidence="1">
    <location>
        <begin position="153"/>
        <end position="176"/>
    </location>
</feature>
<dbReference type="Proteomes" id="UP001208114">
    <property type="component" value="Unassembled WGS sequence"/>
</dbReference>
<protein>
    <submittedName>
        <fullName evidence="2">Uncharacterized protein</fullName>
    </submittedName>
</protein>
<feature type="transmembrane region" description="Helical" evidence="1">
    <location>
        <begin position="93"/>
        <end position="112"/>
    </location>
</feature>
<reference evidence="3" key="1">
    <citation type="submission" date="2023-07" db="EMBL/GenBank/DDBJ databases">
        <title>Chryseobacterium sp. GMJ5 Genome sequencing and assembly.</title>
        <authorList>
            <person name="Jung Y."/>
        </authorList>
    </citation>
    <scope>NUCLEOTIDE SEQUENCE [LARGE SCALE GENOMIC DNA]</scope>
    <source>
        <strain evidence="3">GMJ5</strain>
    </source>
</reference>
<keyword evidence="1" id="KW-1133">Transmembrane helix</keyword>